<protein>
    <submittedName>
        <fullName evidence="1">Uncharacterized protein</fullName>
    </submittedName>
</protein>
<evidence type="ECO:0000313" key="2">
    <source>
        <dbReference type="Proteomes" id="UP001164929"/>
    </source>
</evidence>
<comment type="caution">
    <text evidence="1">The sequence shown here is derived from an EMBL/GenBank/DDBJ whole genome shotgun (WGS) entry which is preliminary data.</text>
</comment>
<evidence type="ECO:0000313" key="1">
    <source>
        <dbReference type="EMBL" id="KAJ6997066.1"/>
    </source>
</evidence>
<reference evidence="1" key="1">
    <citation type="journal article" date="2023" name="Mol. Ecol. Resour.">
        <title>Chromosome-level genome assembly of a triploid poplar Populus alba 'Berolinensis'.</title>
        <authorList>
            <person name="Chen S."/>
            <person name="Yu Y."/>
            <person name="Wang X."/>
            <person name="Wang S."/>
            <person name="Zhang T."/>
            <person name="Zhou Y."/>
            <person name="He R."/>
            <person name="Meng N."/>
            <person name="Wang Y."/>
            <person name="Liu W."/>
            <person name="Liu Z."/>
            <person name="Liu J."/>
            <person name="Guo Q."/>
            <person name="Huang H."/>
            <person name="Sederoff R.R."/>
            <person name="Wang G."/>
            <person name="Qu G."/>
            <person name="Chen S."/>
        </authorList>
    </citation>
    <scope>NUCLEOTIDE SEQUENCE</scope>
    <source>
        <strain evidence="1">SC-2020</strain>
    </source>
</reference>
<proteinExistence type="predicted"/>
<sequence>MSMGTIVDLSIVFHPIFVLNCAHIYPVQVVIATYDEYLAEEPEKY</sequence>
<accession>A0AAD6W376</accession>
<keyword evidence="2" id="KW-1185">Reference proteome</keyword>
<name>A0AAD6W376_9ROSI</name>
<organism evidence="1 2">
    <name type="scientific">Populus alba x Populus x berolinensis</name>
    <dbReference type="NCBI Taxonomy" id="444605"/>
    <lineage>
        <taxon>Eukaryota</taxon>
        <taxon>Viridiplantae</taxon>
        <taxon>Streptophyta</taxon>
        <taxon>Embryophyta</taxon>
        <taxon>Tracheophyta</taxon>
        <taxon>Spermatophyta</taxon>
        <taxon>Magnoliopsida</taxon>
        <taxon>eudicotyledons</taxon>
        <taxon>Gunneridae</taxon>
        <taxon>Pentapetalae</taxon>
        <taxon>rosids</taxon>
        <taxon>fabids</taxon>
        <taxon>Malpighiales</taxon>
        <taxon>Salicaceae</taxon>
        <taxon>Saliceae</taxon>
        <taxon>Populus</taxon>
    </lineage>
</organism>
<dbReference type="AlphaFoldDB" id="A0AAD6W376"/>
<dbReference type="Proteomes" id="UP001164929">
    <property type="component" value="Chromosome 5"/>
</dbReference>
<dbReference type="EMBL" id="JAQIZT010000005">
    <property type="protein sequence ID" value="KAJ6997066.1"/>
    <property type="molecule type" value="Genomic_DNA"/>
</dbReference>
<gene>
    <name evidence="1" type="ORF">NC653_013594</name>
</gene>